<evidence type="ECO:0000259" key="1">
    <source>
        <dbReference type="Pfam" id="PF05292"/>
    </source>
</evidence>
<dbReference type="Gene3D" id="3.40.630.150">
    <property type="entry name" value="Malonyl-CoA decarboxylase, catalytic domain"/>
    <property type="match status" value="1"/>
</dbReference>
<dbReference type="InterPro" id="IPR042303">
    <property type="entry name" value="Malonyl_CoA_deC_C_sf"/>
</dbReference>
<dbReference type="GO" id="GO:0050080">
    <property type="term" value="F:malonyl-CoA decarboxylase activity"/>
    <property type="evidence" value="ECO:0007669"/>
    <property type="project" value="InterPro"/>
</dbReference>
<feature type="domain" description="Malonyl-CoA decarboxylase C-terminal" evidence="1">
    <location>
        <begin position="226"/>
        <end position="328"/>
    </location>
</feature>
<name>A0A2P2LMP2_RHIMU</name>
<dbReference type="GO" id="GO:0005782">
    <property type="term" value="C:peroxisomal matrix"/>
    <property type="evidence" value="ECO:0007669"/>
    <property type="project" value="TreeGrafter"/>
</dbReference>
<dbReference type="AlphaFoldDB" id="A0A2P2LMP2"/>
<dbReference type="PANTHER" id="PTHR28641">
    <property type="match status" value="1"/>
</dbReference>
<protein>
    <submittedName>
        <fullName evidence="3">Malonyl-CoA decarboxylase</fullName>
    </submittedName>
</protein>
<dbReference type="InterPro" id="IPR035372">
    <property type="entry name" value="MCD_N"/>
</dbReference>
<dbReference type="Pfam" id="PF17408">
    <property type="entry name" value="MCD_N"/>
    <property type="match status" value="1"/>
</dbReference>
<dbReference type="GO" id="GO:0006085">
    <property type="term" value="P:acetyl-CoA biosynthetic process"/>
    <property type="evidence" value="ECO:0007669"/>
    <property type="project" value="TreeGrafter"/>
</dbReference>
<dbReference type="InterPro" id="IPR038917">
    <property type="entry name" value="Malonyl_CoA_deC"/>
</dbReference>
<proteinExistence type="predicted"/>
<dbReference type="InterPro" id="IPR007956">
    <property type="entry name" value="Malonyl_CoA_deC_C"/>
</dbReference>
<dbReference type="EMBL" id="GGEC01038751">
    <property type="protein sequence ID" value="MBX19235.1"/>
    <property type="molecule type" value="Transcribed_RNA"/>
</dbReference>
<dbReference type="Gene3D" id="1.20.140.90">
    <property type="entry name" value="Malonyl-CoA decarboxylase, oligemerization domain"/>
    <property type="match status" value="1"/>
</dbReference>
<dbReference type="PANTHER" id="PTHR28641:SF1">
    <property type="entry name" value="MALONYL-COA DECARBOXYLASE, MITOCHONDRIAL"/>
    <property type="match status" value="1"/>
</dbReference>
<sequence>MNKKGLAILLRARMRPADPTRTSSISISPLTNGVNQMVANSQAGHVSGHPSAQGSNNFNGSTFKERDFDLVQESMHSAISMNKTEVLDGVLDDFSEGYFSLSCENRRKLLLVLAKEYDLNRIQVRELMKQYLGLQLPSSEICQSSSHDEEGMLSSFYRIERNLRQALKPSHGVLFDRLNTHPGGLRFLSILRADILSFLEEENIPSLRALDSYLKEKLSTWLSPAALQLHQITWDDPASLLEKIVAYEAVHPISNLLDLKRRLGIGRRCFGYLHPAIPGEPLIFIEVALLRNVAQTIQEVLWDNPPIPEPEATCALFYSISSSQVRLVTDSYSLVLPMLYETFLCLFSGIKTRVCLTSLPCNMLCLSLPDDLDYSF</sequence>
<dbReference type="FunFam" id="1.20.140.90:FF:000002">
    <property type="entry name" value="Malonyl-CoA decarboxylase family protein"/>
    <property type="match status" value="1"/>
</dbReference>
<feature type="domain" description="Malonyl-CoA decarboxylase N-terminal" evidence="2">
    <location>
        <begin position="159"/>
        <end position="221"/>
    </location>
</feature>
<dbReference type="GO" id="GO:0006633">
    <property type="term" value="P:fatty acid biosynthetic process"/>
    <property type="evidence" value="ECO:0007669"/>
    <property type="project" value="InterPro"/>
</dbReference>
<dbReference type="GO" id="GO:2001294">
    <property type="term" value="P:malonyl-CoA catabolic process"/>
    <property type="evidence" value="ECO:0007669"/>
    <property type="project" value="TreeGrafter"/>
</dbReference>
<reference evidence="3" key="1">
    <citation type="submission" date="2018-02" db="EMBL/GenBank/DDBJ databases">
        <title>Rhizophora mucronata_Transcriptome.</title>
        <authorList>
            <person name="Meera S.P."/>
            <person name="Sreeshan A."/>
            <person name="Augustine A."/>
        </authorList>
    </citation>
    <scope>NUCLEOTIDE SEQUENCE</scope>
    <source>
        <tissue evidence="3">Leaf</tissue>
    </source>
</reference>
<organism evidence="3">
    <name type="scientific">Rhizophora mucronata</name>
    <name type="common">Asiatic mangrove</name>
    <dbReference type="NCBI Taxonomy" id="61149"/>
    <lineage>
        <taxon>Eukaryota</taxon>
        <taxon>Viridiplantae</taxon>
        <taxon>Streptophyta</taxon>
        <taxon>Embryophyta</taxon>
        <taxon>Tracheophyta</taxon>
        <taxon>Spermatophyta</taxon>
        <taxon>Magnoliopsida</taxon>
        <taxon>eudicotyledons</taxon>
        <taxon>Gunneridae</taxon>
        <taxon>Pentapetalae</taxon>
        <taxon>rosids</taxon>
        <taxon>fabids</taxon>
        <taxon>Malpighiales</taxon>
        <taxon>Rhizophoraceae</taxon>
        <taxon>Rhizophora</taxon>
    </lineage>
</organism>
<dbReference type="Pfam" id="PF05292">
    <property type="entry name" value="MCD"/>
    <property type="match status" value="1"/>
</dbReference>
<dbReference type="GO" id="GO:0005759">
    <property type="term" value="C:mitochondrial matrix"/>
    <property type="evidence" value="ECO:0007669"/>
    <property type="project" value="TreeGrafter"/>
</dbReference>
<evidence type="ECO:0000313" key="3">
    <source>
        <dbReference type="EMBL" id="MBX19235.1"/>
    </source>
</evidence>
<dbReference type="InterPro" id="IPR038351">
    <property type="entry name" value="MCD_N_sf"/>
</dbReference>
<accession>A0A2P2LMP2</accession>
<evidence type="ECO:0000259" key="2">
    <source>
        <dbReference type="Pfam" id="PF17408"/>
    </source>
</evidence>